<dbReference type="InterPro" id="IPR009030">
    <property type="entry name" value="Growth_fac_rcpt_cys_sf"/>
</dbReference>
<comment type="caution">
    <text evidence="6">The sequence shown here is derived from an EMBL/GenBank/DDBJ whole genome shotgun (WGS) entry which is preliminary data.</text>
</comment>
<dbReference type="Proteomes" id="UP000186817">
    <property type="component" value="Unassembled WGS sequence"/>
</dbReference>
<feature type="transmembrane region" description="Helical" evidence="5">
    <location>
        <begin position="255"/>
        <end position="273"/>
    </location>
</feature>
<organism evidence="6 7">
    <name type="scientific">Symbiodinium microadriaticum</name>
    <name type="common">Dinoflagellate</name>
    <name type="synonym">Zooxanthella microadriatica</name>
    <dbReference type="NCBI Taxonomy" id="2951"/>
    <lineage>
        <taxon>Eukaryota</taxon>
        <taxon>Sar</taxon>
        <taxon>Alveolata</taxon>
        <taxon>Dinophyceae</taxon>
        <taxon>Suessiales</taxon>
        <taxon>Symbiodiniaceae</taxon>
        <taxon>Symbiodinium</taxon>
    </lineage>
</organism>
<evidence type="ECO:0000313" key="6">
    <source>
        <dbReference type="EMBL" id="OLQ01253.1"/>
    </source>
</evidence>
<feature type="transmembrane region" description="Helical" evidence="5">
    <location>
        <begin position="41"/>
        <end position="65"/>
    </location>
</feature>
<name>A0A1Q9E1G7_SYMMI</name>
<dbReference type="CDD" id="cd06174">
    <property type="entry name" value="MFS"/>
    <property type="match status" value="1"/>
</dbReference>
<evidence type="ECO:0000256" key="2">
    <source>
        <dbReference type="ARBA" id="ARBA00022989"/>
    </source>
</evidence>
<dbReference type="SUPFAM" id="SSF103473">
    <property type="entry name" value="MFS general substrate transporter"/>
    <property type="match status" value="1"/>
</dbReference>
<evidence type="ECO:0000256" key="1">
    <source>
        <dbReference type="ARBA" id="ARBA00022692"/>
    </source>
</evidence>
<feature type="region of interest" description="Disordered" evidence="4">
    <location>
        <begin position="836"/>
        <end position="861"/>
    </location>
</feature>
<keyword evidence="7" id="KW-1185">Reference proteome</keyword>
<feature type="transmembrane region" description="Helical" evidence="5">
    <location>
        <begin position="279"/>
        <end position="302"/>
    </location>
</feature>
<feature type="transmembrane region" description="Helical" evidence="5">
    <location>
        <begin position="103"/>
        <end position="123"/>
    </location>
</feature>
<evidence type="ECO:0000313" key="7">
    <source>
        <dbReference type="Proteomes" id="UP000186817"/>
    </source>
</evidence>
<accession>A0A1Q9E1G7</accession>
<dbReference type="Pfam" id="PF05704">
    <property type="entry name" value="Caps_synth"/>
    <property type="match status" value="1"/>
</dbReference>
<protein>
    <submittedName>
        <fullName evidence="6">Uncharacterized protein</fullName>
    </submittedName>
</protein>
<feature type="transmembrane region" description="Helical" evidence="5">
    <location>
        <begin position="965"/>
        <end position="986"/>
    </location>
</feature>
<feature type="transmembrane region" description="Helical" evidence="5">
    <location>
        <begin position="1099"/>
        <end position="1118"/>
    </location>
</feature>
<dbReference type="InterPro" id="IPR029044">
    <property type="entry name" value="Nucleotide-diphossugar_trans"/>
</dbReference>
<dbReference type="SUPFAM" id="SSF57184">
    <property type="entry name" value="Growth factor receptor domain"/>
    <property type="match status" value="1"/>
</dbReference>
<evidence type="ECO:0000256" key="5">
    <source>
        <dbReference type="SAM" id="Phobius"/>
    </source>
</evidence>
<keyword evidence="2 5" id="KW-1133">Transmembrane helix</keyword>
<dbReference type="PANTHER" id="PTHR23121:SF9">
    <property type="entry name" value="SODIUM-DEPENDENT GLUCOSE TRANSPORTER 1"/>
    <property type="match status" value="1"/>
</dbReference>
<dbReference type="PANTHER" id="PTHR23121">
    <property type="entry name" value="SODIUM-DEPENDENT GLUCOSE TRANSPORTER 1"/>
    <property type="match status" value="1"/>
</dbReference>
<keyword evidence="3 5" id="KW-0472">Membrane</keyword>
<feature type="transmembrane region" description="Helical" evidence="5">
    <location>
        <begin position="229"/>
        <end position="248"/>
    </location>
</feature>
<gene>
    <name evidence="6" type="ORF">AK812_SmicGene16003</name>
</gene>
<feature type="transmembrane region" description="Helical" evidence="5">
    <location>
        <begin position="191"/>
        <end position="209"/>
    </location>
</feature>
<keyword evidence="1 5" id="KW-0812">Transmembrane</keyword>
<dbReference type="InterPro" id="IPR036259">
    <property type="entry name" value="MFS_trans_sf"/>
</dbReference>
<dbReference type="Gene3D" id="1.20.1250.20">
    <property type="entry name" value="MFS general substrate transporter like domains"/>
    <property type="match status" value="1"/>
</dbReference>
<feature type="transmembrane region" description="Helical" evidence="5">
    <location>
        <begin position="314"/>
        <end position="336"/>
    </location>
</feature>
<dbReference type="AlphaFoldDB" id="A0A1Q9E1G7"/>
<dbReference type="InterPro" id="IPR008441">
    <property type="entry name" value="AfumC-like_glycosyl_Trfase"/>
</dbReference>
<evidence type="ECO:0000256" key="3">
    <source>
        <dbReference type="ARBA" id="ARBA00023136"/>
    </source>
</evidence>
<dbReference type="OrthoDB" id="409543at2759"/>
<sequence>MRKMERTIEILTGCSLITTATVVNARHTGKHFTPVQASACLLVYTMSNFVFGMICSGLGPAIPWLSGRAGVTPETLGWLPAAQSIMCIGSGLASGLMGKVPRAYHHELLCVLMLWLGGFFAILPSVSASIYTLVAAFAFQVLPRPWIGQMTNLLVSDLYEASEDASAAQSFSQGGFAAGCVAMLRFTMACNVLAVMAVGVEVTCGTWLITTMSQNGFSPSTASQTNMIFWMLFAVSRLALAPYICRVWKPNPSTVVSVGSAISAVCCIPAVLFPDWLLAVVLAVGGVALGAGPSYAMTISMVKDRQGLTSMDSALFSVAASLGAGFMPFLMSRVLLVFGPDSYFFSLFVIAATLAGFSYVLNYLAPAPPQQCTDEEQAELHLSNAEDTPEKGIYTPMELHTLQTLSERKESSPKEMYTAVELHTMPTHSERKDSKDAEYSVPPIVWMYWEQGWDDAPLICRICARSWEQVNPDMEVRKICRHDLQDWANSVPSESAQRIHVAQRTDFIRLALLKRFGGMWADSTLFCAAPVMPWLESLCSLKDPAFFVFDRTDSSHWSYDPFLSEGLRLSSFFIASSRGHALTSGWLEHLRRRLEGDTIHYFSCHFAFHRMLDEDTSKRQLFHKVPKVSAQHPHTLEFELGFAAPVTSNVLDALRRSLTLAPVMKLSCKILQDEFLLKLLRAEPSALRERNHANRAGQLAAVLQGHSSNWQMKVEVEVRLHAFSWEAAPASWREEEEEEEGGEEIRTVAVLDFISSCHILCFRYNADPAHEHFARARCCSCDSTAEPGSSYHRGPQLYERPVPTVLVAVQGRGASEVPREEGSLCFDQVPNHLGEVTAGGRKKDKRDESAGTAAVQKAPEDPKTLTKVVNSNSDKFLACPKECPVYADDRGDDTDCNFECVEATPKACTAVNKFEPIPDPKMGICRACIIYGCAECMTDGTDTCARCESGFSLNAKGTCDNKNRYYWYALFAVLGLVALFIVAWIVDICTRPMVNADGLKGALDYRSRSKVRMPKSGVADEGRELWPLDTNLMKENVAGVGVTLHFNFQLFLIVWSLAIAVGWLLLALSVDDALLILGTRRAKTARQNCTQRAKYSIKIDFCVAAYILTVLACMLFGIRQLRLFQKVDMTNSTHKDYAARIRNLPLLEGTTPVEEELKKRIEDVTGQKVAGVSVCWDFQEHEEELLDLLQSQFPLN</sequence>
<dbReference type="SUPFAM" id="SSF53448">
    <property type="entry name" value="Nucleotide-diphospho-sugar transferases"/>
    <property type="match status" value="1"/>
</dbReference>
<feature type="transmembrane region" description="Helical" evidence="5">
    <location>
        <begin position="1052"/>
        <end position="1078"/>
    </location>
</feature>
<reference evidence="6 7" key="1">
    <citation type="submission" date="2016-02" db="EMBL/GenBank/DDBJ databases">
        <title>Genome analysis of coral dinoflagellate symbionts highlights evolutionary adaptations to a symbiotic lifestyle.</title>
        <authorList>
            <person name="Aranda M."/>
            <person name="Li Y."/>
            <person name="Liew Y.J."/>
            <person name="Baumgarten S."/>
            <person name="Simakov O."/>
            <person name="Wilson M."/>
            <person name="Piel J."/>
            <person name="Ashoor H."/>
            <person name="Bougouffa S."/>
            <person name="Bajic V.B."/>
            <person name="Ryu T."/>
            <person name="Ravasi T."/>
            <person name="Bayer T."/>
            <person name="Micklem G."/>
            <person name="Kim H."/>
            <person name="Bhak J."/>
            <person name="Lajeunesse T.C."/>
            <person name="Voolstra C.R."/>
        </authorList>
    </citation>
    <scope>NUCLEOTIDE SEQUENCE [LARGE SCALE GENOMIC DNA]</scope>
    <source>
        <strain evidence="6 7">CCMP2467</strain>
    </source>
</reference>
<evidence type="ECO:0000256" key="4">
    <source>
        <dbReference type="SAM" id="MobiDB-lite"/>
    </source>
</evidence>
<dbReference type="GO" id="GO:0016757">
    <property type="term" value="F:glycosyltransferase activity"/>
    <property type="evidence" value="ECO:0007669"/>
    <property type="project" value="InterPro"/>
</dbReference>
<proteinExistence type="predicted"/>
<dbReference type="Gene3D" id="3.90.550.20">
    <property type="match status" value="1"/>
</dbReference>
<feature type="transmembrane region" description="Helical" evidence="5">
    <location>
        <begin position="342"/>
        <end position="361"/>
    </location>
</feature>
<dbReference type="EMBL" id="LSRX01000299">
    <property type="protein sequence ID" value="OLQ01253.1"/>
    <property type="molecule type" value="Genomic_DNA"/>
</dbReference>